<dbReference type="GO" id="GO:0003997">
    <property type="term" value="F:acyl-CoA oxidase activity"/>
    <property type="evidence" value="ECO:0007669"/>
    <property type="project" value="InterPro"/>
</dbReference>
<dbReference type="EMBL" id="CAJNIZ010031702">
    <property type="protein sequence ID" value="CAE7532028.1"/>
    <property type="molecule type" value="Genomic_DNA"/>
</dbReference>
<dbReference type="InterPro" id="IPR009100">
    <property type="entry name" value="AcylCoA_DH/oxidase_NM_dom_sf"/>
</dbReference>
<keyword evidence="2" id="KW-1185">Reference proteome</keyword>
<dbReference type="AlphaFoldDB" id="A0A812TPU2"/>
<dbReference type="Gene3D" id="1.20.140.10">
    <property type="entry name" value="Butyryl-CoA Dehydrogenase, subunit A, domain 3"/>
    <property type="match status" value="1"/>
</dbReference>
<gene>
    <name evidence="1" type="primary">ACOXL</name>
    <name evidence="1" type="ORF">SPIL2461_LOCUS14018</name>
</gene>
<dbReference type="InterPro" id="IPR046373">
    <property type="entry name" value="Acyl-CoA_Oxase/DH_mid-dom_sf"/>
</dbReference>
<proteinExistence type="predicted"/>
<organism evidence="1 2">
    <name type="scientific">Symbiodinium pilosum</name>
    <name type="common">Dinoflagellate</name>
    <dbReference type="NCBI Taxonomy" id="2952"/>
    <lineage>
        <taxon>Eukaryota</taxon>
        <taxon>Sar</taxon>
        <taxon>Alveolata</taxon>
        <taxon>Dinophyceae</taxon>
        <taxon>Suessiales</taxon>
        <taxon>Symbiodiniaceae</taxon>
        <taxon>Symbiodinium</taxon>
    </lineage>
</organism>
<dbReference type="SUPFAM" id="SSF56645">
    <property type="entry name" value="Acyl-CoA dehydrogenase NM domain-like"/>
    <property type="match status" value="1"/>
</dbReference>
<dbReference type="GO" id="GO:0005777">
    <property type="term" value="C:peroxisome"/>
    <property type="evidence" value="ECO:0007669"/>
    <property type="project" value="InterPro"/>
</dbReference>
<dbReference type="SUPFAM" id="SSF47203">
    <property type="entry name" value="Acyl-CoA dehydrogenase C-terminal domain-like"/>
    <property type="match status" value="1"/>
</dbReference>
<dbReference type="PANTHER" id="PTHR10909:SF382">
    <property type="entry name" value="ACYL-COENZYME A OXIDASE"/>
    <property type="match status" value="1"/>
</dbReference>
<sequence length="472" mass="52401">MLDFFASHRVLAQQECLSCCLGIRMTVHYNLFCGTILALGSEEQRNWLQDAQSAGLLGCFMLTETGAGVLSGLIVETVATWVWLDDEGRGGFELHSPTQSAEKTWISQGLVADYGLVVAQLVINQRSMGAHVFLVDMQSPGISRECMGEKTNFNALDNARVSFDRVQLPASALLSKLCNVQPRWSGDNWHADYIHTGKRPPTFIQTGQRLLSGRMCISDSAITYMEGVLAVTKKYAEGRFVWVDKERKMPLADLPYMAKGLESVEVGLAVHKAFLSLVQSDFAKAIETDSELSRSLVTLIAAAKVEAVDFAIKSLALLRRDVGSFGLMAASPFGSSDILLCCRFAEGDSRVLQQMVTRDLIRAHSKFSAIFRLIWRVLQAWLSGALHGSAKLRYLRDQRLLQLLWILAKQQWKNRRQGLSKAQSDSDAWLQAGELVYDVAKTHAQQLIHSTVEGRCGPSVETVRFMDMCISD</sequence>
<dbReference type="Gene3D" id="2.40.110.10">
    <property type="entry name" value="Butyryl-CoA Dehydrogenase, subunit A, domain 2"/>
    <property type="match status" value="1"/>
</dbReference>
<dbReference type="OrthoDB" id="538336at2759"/>
<evidence type="ECO:0000313" key="2">
    <source>
        <dbReference type="Proteomes" id="UP000649617"/>
    </source>
</evidence>
<dbReference type="InterPro" id="IPR036250">
    <property type="entry name" value="AcylCo_DH-like_C"/>
</dbReference>
<reference evidence="1" key="1">
    <citation type="submission" date="2021-02" db="EMBL/GenBank/DDBJ databases">
        <authorList>
            <person name="Dougan E. K."/>
            <person name="Rhodes N."/>
            <person name="Thang M."/>
            <person name="Chan C."/>
        </authorList>
    </citation>
    <scope>NUCLEOTIDE SEQUENCE</scope>
</reference>
<name>A0A812TPU2_SYMPI</name>
<dbReference type="GO" id="GO:0005504">
    <property type="term" value="F:fatty acid binding"/>
    <property type="evidence" value="ECO:0007669"/>
    <property type="project" value="TreeGrafter"/>
</dbReference>
<evidence type="ECO:0000313" key="1">
    <source>
        <dbReference type="EMBL" id="CAE7532028.1"/>
    </source>
</evidence>
<dbReference type="PANTHER" id="PTHR10909">
    <property type="entry name" value="ELECTRON TRANSPORT OXIDOREDUCTASE"/>
    <property type="match status" value="1"/>
</dbReference>
<dbReference type="GO" id="GO:0071949">
    <property type="term" value="F:FAD binding"/>
    <property type="evidence" value="ECO:0007669"/>
    <property type="project" value="InterPro"/>
</dbReference>
<dbReference type="InterPro" id="IPR012258">
    <property type="entry name" value="Acyl-CoA_oxidase"/>
</dbReference>
<dbReference type="GO" id="GO:0055088">
    <property type="term" value="P:lipid homeostasis"/>
    <property type="evidence" value="ECO:0007669"/>
    <property type="project" value="TreeGrafter"/>
</dbReference>
<protein>
    <submittedName>
        <fullName evidence="1">ACOXL protein</fullName>
    </submittedName>
</protein>
<feature type="non-terminal residue" evidence="1">
    <location>
        <position position="1"/>
    </location>
</feature>
<comment type="caution">
    <text evidence="1">The sequence shown here is derived from an EMBL/GenBank/DDBJ whole genome shotgun (WGS) entry which is preliminary data.</text>
</comment>
<dbReference type="Proteomes" id="UP000649617">
    <property type="component" value="Unassembled WGS sequence"/>
</dbReference>
<dbReference type="GO" id="GO:0033540">
    <property type="term" value="P:fatty acid beta-oxidation using acyl-CoA oxidase"/>
    <property type="evidence" value="ECO:0007669"/>
    <property type="project" value="TreeGrafter"/>
</dbReference>
<accession>A0A812TPU2</accession>